<dbReference type="Proteomes" id="UP000242317">
    <property type="component" value="Unassembled WGS sequence"/>
</dbReference>
<dbReference type="EMBL" id="FMYK01000003">
    <property type="protein sequence ID" value="SDC04724.1"/>
    <property type="molecule type" value="Genomic_DNA"/>
</dbReference>
<evidence type="ECO:0000313" key="1">
    <source>
        <dbReference type="EMBL" id="SDC04724.1"/>
    </source>
</evidence>
<dbReference type="AlphaFoldDB" id="A0A1G6IE12"/>
<dbReference type="RefSeq" id="WP_092617485.1">
    <property type="nucleotide sequence ID" value="NZ_FMYK01000003.1"/>
</dbReference>
<reference evidence="2" key="1">
    <citation type="submission" date="2016-09" db="EMBL/GenBank/DDBJ databases">
        <authorList>
            <person name="Varghese N."/>
            <person name="Submissions S."/>
        </authorList>
    </citation>
    <scope>NUCLEOTIDE SEQUENCE [LARGE SCALE GENOMIC DNA]</scope>
    <source>
        <strain evidence="2">ANC 3699</strain>
    </source>
</reference>
<accession>A0A1G6IE12</accession>
<name>A0A1G6IE12_9GAMM</name>
<protein>
    <submittedName>
        <fullName evidence="1">Uncharacterized protein</fullName>
    </submittedName>
</protein>
<evidence type="ECO:0000313" key="2">
    <source>
        <dbReference type="Proteomes" id="UP000242317"/>
    </source>
</evidence>
<organism evidence="1 2">
    <name type="scientific">Acinetobacter marinus</name>
    <dbReference type="NCBI Taxonomy" id="281375"/>
    <lineage>
        <taxon>Bacteria</taxon>
        <taxon>Pseudomonadati</taxon>
        <taxon>Pseudomonadota</taxon>
        <taxon>Gammaproteobacteria</taxon>
        <taxon>Moraxellales</taxon>
        <taxon>Moraxellaceae</taxon>
        <taxon>Acinetobacter</taxon>
    </lineage>
</organism>
<sequence length="93" mass="10245">MPNSNQNITVSLNCASQFFVPHKDADAHHAQDVIHQLVESTKNLATATFNCFDEGAELAVRDDIVANLLHDIQTRLELIEKLLPMAFSDGGEV</sequence>
<gene>
    <name evidence="1" type="ORF">SAMN05421749_1039</name>
</gene>
<proteinExistence type="predicted"/>
<dbReference type="OrthoDB" id="6700715at2"/>
<keyword evidence="2" id="KW-1185">Reference proteome</keyword>